<feature type="transmembrane region" description="Helical" evidence="5">
    <location>
        <begin position="81"/>
        <end position="102"/>
    </location>
</feature>
<keyword evidence="4 5" id="KW-0472">Membrane</keyword>
<dbReference type="Proteomes" id="UP000813385">
    <property type="component" value="Unassembled WGS sequence"/>
</dbReference>
<dbReference type="InterPro" id="IPR025423">
    <property type="entry name" value="TMEM205-like"/>
</dbReference>
<evidence type="ECO:0000256" key="4">
    <source>
        <dbReference type="ARBA" id="ARBA00023136"/>
    </source>
</evidence>
<accession>A0A8K0TIM9</accession>
<evidence type="ECO:0000256" key="1">
    <source>
        <dbReference type="ARBA" id="ARBA00004370"/>
    </source>
</evidence>
<dbReference type="InterPro" id="IPR053009">
    <property type="entry name" value="Xanthocillin_Biosynth-Assoc"/>
</dbReference>
<comment type="caution">
    <text evidence="7">The sequence shown here is derived from an EMBL/GenBank/DDBJ whole genome shotgun (WGS) entry which is preliminary data.</text>
</comment>
<keyword evidence="2 5" id="KW-0812">Transmembrane</keyword>
<evidence type="ECO:0000259" key="6">
    <source>
        <dbReference type="Pfam" id="PF13664"/>
    </source>
</evidence>
<dbReference type="AlphaFoldDB" id="A0A8K0TIM9"/>
<keyword evidence="8" id="KW-1185">Reference proteome</keyword>
<feature type="transmembrane region" description="Helical" evidence="5">
    <location>
        <begin position="150"/>
        <end position="173"/>
    </location>
</feature>
<dbReference type="EMBL" id="JAGPXD010000003">
    <property type="protein sequence ID" value="KAH7362146.1"/>
    <property type="molecule type" value="Genomic_DNA"/>
</dbReference>
<sequence length="175" mass="19427">MPSLESVLGPFHVLSYATLLGTQLYQTFIITKVAYIALPRSAFTTLQKRLFPIYFQCQSSLLLLTLLSVPPAGPLSLLRSIHTWAPFAAAGATAALNLCLYGPRTRQIMIERIHQSTRDSKKNIADGLAQPSPEMQVLNRSFSRTHAMSIHLNLITIFATIYYGITLATRLQFSS</sequence>
<protein>
    <recommendedName>
        <fullName evidence="6">TMEM205-like domain-containing protein</fullName>
    </recommendedName>
</protein>
<gene>
    <name evidence="7" type="ORF">B0T11DRAFT_81102</name>
</gene>
<dbReference type="PANTHER" id="PTHR23241:SF102">
    <property type="entry name" value="LD23009P"/>
    <property type="match status" value="1"/>
</dbReference>
<name>A0A8K0TIM9_9PEZI</name>
<dbReference type="Pfam" id="PF13664">
    <property type="entry name" value="DUF4149"/>
    <property type="match status" value="1"/>
</dbReference>
<dbReference type="PANTHER" id="PTHR23241">
    <property type="entry name" value="LATE EMBRYOGENESIS ABUNDANT PLANTS LEA-RELATED"/>
    <property type="match status" value="1"/>
</dbReference>
<keyword evidence="3 5" id="KW-1133">Transmembrane helix</keyword>
<feature type="transmembrane region" description="Helical" evidence="5">
    <location>
        <begin position="50"/>
        <end position="69"/>
    </location>
</feature>
<evidence type="ECO:0000256" key="3">
    <source>
        <dbReference type="ARBA" id="ARBA00022989"/>
    </source>
</evidence>
<comment type="subcellular location">
    <subcellularLocation>
        <location evidence="1">Membrane</location>
    </subcellularLocation>
</comment>
<evidence type="ECO:0000256" key="2">
    <source>
        <dbReference type="ARBA" id="ARBA00022692"/>
    </source>
</evidence>
<dbReference type="GO" id="GO:0016020">
    <property type="term" value="C:membrane"/>
    <property type="evidence" value="ECO:0007669"/>
    <property type="project" value="UniProtKB-SubCell"/>
</dbReference>
<dbReference type="OrthoDB" id="1641132at2759"/>
<feature type="domain" description="TMEM205-like" evidence="6">
    <location>
        <begin position="14"/>
        <end position="113"/>
    </location>
</feature>
<proteinExistence type="predicted"/>
<reference evidence="7" key="1">
    <citation type="journal article" date="2021" name="Nat. Commun.">
        <title>Genetic determinants of endophytism in the Arabidopsis root mycobiome.</title>
        <authorList>
            <person name="Mesny F."/>
            <person name="Miyauchi S."/>
            <person name="Thiergart T."/>
            <person name="Pickel B."/>
            <person name="Atanasova L."/>
            <person name="Karlsson M."/>
            <person name="Huettel B."/>
            <person name="Barry K.W."/>
            <person name="Haridas S."/>
            <person name="Chen C."/>
            <person name="Bauer D."/>
            <person name="Andreopoulos W."/>
            <person name="Pangilinan J."/>
            <person name="LaButti K."/>
            <person name="Riley R."/>
            <person name="Lipzen A."/>
            <person name="Clum A."/>
            <person name="Drula E."/>
            <person name="Henrissat B."/>
            <person name="Kohler A."/>
            <person name="Grigoriev I.V."/>
            <person name="Martin F.M."/>
            <person name="Hacquard S."/>
        </authorList>
    </citation>
    <scope>NUCLEOTIDE SEQUENCE</scope>
    <source>
        <strain evidence="7">MPI-CAGE-AT-0016</strain>
    </source>
</reference>
<evidence type="ECO:0000313" key="8">
    <source>
        <dbReference type="Proteomes" id="UP000813385"/>
    </source>
</evidence>
<organism evidence="7 8">
    <name type="scientific">Plectosphaerella cucumerina</name>
    <dbReference type="NCBI Taxonomy" id="40658"/>
    <lineage>
        <taxon>Eukaryota</taxon>
        <taxon>Fungi</taxon>
        <taxon>Dikarya</taxon>
        <taxon>Ascomycota</taxon>
        <taxon>Pezizomycotina</taxon>
        <taxon>Sordariomycetes</taxon>
        <taxon>Hypocreomycetidae</taxon>
        <taxon>Glomerellales</taxon>
        <taxon>Plectosphaerellaceae</taxon>
        <taxon>Plectosphaerella</taxon>
    </lineage>
</organism>
<evidence type="ECO:0000313" key="7">
    <source>
        <dbReference type="EMBL" id="KAH7362146.1"/>
    </source>
</evidence>
<evidence type="ECO:0000256" key="5">
    <source>
        <dbReference type="SAM" id="Phobius"/>
    </source>
</evidence>
<feature type="transmembrane region" description="Helical" evidence="5">
    <location>
        <begin position="13"/>
        <end position="38"/>
    </location>
</feature>